<dbReference type="PROSITE" id="PS51787">
    <property type="entry name" value="LON_N"/>
    <property type="match status" value="1"/>
</dbReference>
<dbReference type="PANTHER" id="PTHR46732:SF8">
    <property type="entry name" value="ATP-DEPENDENT PROTEASE LA (LON) DOMAIN PROTEIN"/>
    <property type="match status" value="1"/>
</dbReference>
<comment type="caution">
    <text evidence="2">The sequence shown here is derived from an EMBL/GenBank/DDBJ whole genome shotgun (WGS) entry which is preliminary data.</text>
</comment>
<dbReference type="InterPro" id="IPR003111">
    <property type="entry name" value="Lon_prtase_N"/>
</dbReference>
<dbReference type="OrthoDB" id="25394at2"/>
<dbReference type="InterPro" id="IPR046336">
    <property type="entry name" value="Lon_prtase_N_sf"/>
</dbReference>
<reference evidence="3" key="1">
    <citation type="submission" date="2019-04" db="EMBL/GenBank/DDBJ databases">
        <title>Draft genome sequence of Pseudonocardiaceae bacterium SL3-2-4.</title>
        <authorList>
            <person name="Ningsih F."/>
            <person name="Yokota A."/>
            <person name="Sakai Y."/>
            <person name="Nanatani K."/>
            <person name="Yabe S."/>
            <person name="Oetari A."/>
            <person name="Sjamsuridzal W."/>
        </authorList>
    </citation>
    <scope>NUCLEOTIDE SEQUENCE [LARGE SCALE GENOMIC DNA]</scope>
    <source>
        <strain evidence="3">SL3-2-4</strain>
    </source>
</reference>
<dbReference type="Gene3D" id="1.20.58.1480">
    <property type="match status" value="1"/>
</dbReference>
<dbReference type="SMART" id="SM00464">
    <property type="entry name" value="LON"/>
    <property type="match status" value="1"/>
</dbReference>
<dbReference type="RefSeq" id="WP_137815786.1">
    <property type="nucleotide sequence ID" value="NZ_BJFL01000029.1"/>
</dbReference>
<protein>
    <submittedName>
        <fullName evidence="2">Peptidase</fullName>
    </submittedName>
</protein>
<dbReference type="InterPro" id="IPR015947">
    <property type="entry name" value="PUA-like_sf"/>
</dbReference>
<dbReference type="PANTHER" id="PTHR46732">
    <property type="entry name" value="ATP-DEPENDENT PROTEASE LA (LON) DOMAIN PROTEIN"/>
    <property type="match status" value="1"/>
</dbReference>
<feature type="domain" description="Lon N-terminal" evidence="1">
    <location>
        <begin position="2"/>
        <end position="203"/>
    </location>
</feature>
<dbReference type="AlphaFoldDB" id="A0A4D4JDR4"/>
<evidence type="ECO:0000313" key="3">
    <source>
        <dbReference type="Proteomes" id="UP000298860"/>
    </source>
</evidence>
<proteinExistence type="predicted"/>
<dbReference type="EMBL" id="BJFL01000029">
    <property type="protein sequence ID" value="GDY32788.1"/>
    <property type="molecule type" value="Genomic_DNA"/>
</dbReference>
<evidence type="ECO:0000259" key="1">
    <source>
        <dbReference type="PROSITE" id="PS51787"/>
    </source>
</evidence>
<sequence length="226" mass="24883">MAETLPLFPLSAVLLPGASLPLHIFEPRYRQLTVDLVTETLPDRCFGVTAIRQGWETDVLDRGQLHEIGCSAVLEQVKRLPDGRFDLLARGDRRFRLLELDSTSAPYLFATIEWVPDTEPPTEAALSAPLLADAARAAHARYRSAAMQRAEWVKPAADADPATLAHVIAADCLLALEDRQLLLEETCPVRRLRLVRQILGRETEILRSLGAVPAPLADLGQPPSTN</sequence>
<dbReference type="Pfam" id="PF02190">
    <property type="entry name" value="LON_substr_bdg"/>
    <property type="match status" value="1"/>
</dbReference>
<dbReference type="Gene3D" id="2.30.130.40">
    <property type="entry name" value="LON domain-like"/>
    <property type="match status" value="1"/>
</dbReference>
<evidence type="ECO:0000313" key="2">
    <source>
        <dbReference type="EMBL" id="GDY32788.1"/>
    </source>
</evidence>
<dbReference type="Proteomes" id="UP000298860">
    <property type="component" value="Unassembled WGS sequence"/>
</dbReference>
<organism evidence="2 3">
    <name type="scientific">Gandjariella thermophila</name>
    <dbReference type="NCBI Taxonomy" id="1931992"/>
    <lineage>
        <taxon>Bacteria</taxon>
        <taxon>Bacillati</taxon>
        <taxon>Actinomycetota</taxon>
        <taxon>Actinomycetes</taxon>
        <taxon>Pseudonocardiales</taxon>
        <taxon>Pseudonocardiaceae</taxon>
        <taxon>Gandjariella</taxon>
    </lineage>
</organism>
<dbReference type="SUPFAM" id="SSF88697">
    <property type="entry name" value="PUA domain-like"/>
    <property type="match status" value="1"/>
</dbReference>
<accession>A0A4D4JDR4</accession>
<gene>
    <name evidence="2" type="ORF">GTS_44210</name>
</gene>
<keyword evidence="3" id="KW-1185">Reference proteome</keyword>
<name>A0A4D4JDR4_9PSEU</name>